<feature type="compositionally biased region" description="Basic and acidic residues" evidence="1">
    <location>
        <begin position="257"/>
        <end position="282"/>
    </location>
</feature>
<evidence type="ECO:0000256" key="1">
    <source>
        <dbReference type="SAM" id="MobiDB-lite"/>
    </source>
</evidence>
<reference evidence="2 3" key="1">
    <citation type="submission" date="2019-04" db="EMBL/GenBank/DDBJ databases">
        <title>Chromosome genome assembly for Takifugu flavidus.</title>
        <authorList>
            <person name="Xiao S."/>
        </authorList>
    </citation>
    <scope>NUCLEOTIDE SEQUENCE [LARGE SCALE GENOMIC DNA]</scope>
    <source>
        <strain evidence="2">HTHZ2018</strain>
        <tissue evidence="2">Muscle</tissue>
    </source>
</reference>
<dbReference type="AlphaFoldDB" id="A0A5C6PH93"/>
<sequence>MAAEPGTSELEKLTRRHGVKLSPPDGVSVEECALAVGDIVGHTSVKSASRMNKMVVVFVGSTDKADQLVAAGVAIKGEHTPMFPLSNPAKSVVVSNVPLFIKNEMLLRELSRHGRIVSPMRFFALGAKSLLLRHVVSFRRHVVMVLNNNEKELDLALCFRVDGPPASRPACQRSAHDEDREAAQTTQGDMGPTAEVEEPAGPQGDHPGDHRDLQNERLTGEMVERTVPRTAETVRDMEDVGVEESSLSVPTKRKSKDTKVNNDKDTHSPQDTHSLQDTHSSQDMHGTPMDTQSTQTSLVDTQEASGHSDDVKVEVRPGYHLEKIKWFLRVTKGQRSVQVEDHFPDLQLFHDRVRMFMRMERYGEPAFTDREMYRLKKMLIKIRSQLC</sequence>
<feature type="region of interest" description="Disordered" evidence="1">
    <location>
        <begin position="1"/>
        <end position="21"/>
    </location>
</feature>
<feature type="region of interest" description="Disordered" evidence="1">
    <location>
        <begin position="166"/>
        <end position="310"/>
    </location>
</feature>
<proteinExistence type="predicted"/>
<accession>A0A5C6PH93</accession>
<feature type="compositionally biased region" description="Polar residues" evidence="1">
    <location>
        <begin position="283"/>
        <end position="305"/>
    </location>
</feature>
<name>A0A5C6PH93_9TELE</name>
<feature type="compositionally biased region" description="Basic and acidic residues" evidence="1">
    <location>
        <begin position="206"/>
        <end position="238"/>
    </location>
</feature>
<gene>
    <name evidence="2" type="ORF">D4764_12G0010000</name>
</gene>
<organism evidence="2 3">
    <name type="scientific">Takifugu flavidus</name>
    <name type="common">sansaifugu</name>
    <dbReference type="NCBI Taxonomy" id="433684"/>
    <lineage>
        <taxon>Eukaryota</taxon>
        <taxon>Metazoa</taxon>
        <taxon>Chordata</taxon>
        <taxon>Craniata</taxon>
        <taxon>Vertebrata</taxon>
        <taxon>Euteleostomi</taxon>
        <taxon>Actinopterygii</taxon>
        <taxon>Neopterygii</taxon>
        <taxon>Teleostei</taxon>
        <taxon>Neoteleostei</taxon>
        <taxon>Acanthomorphata</taxon>
        <taxon>Eupercaria</taxon>
        <taxon>Tetraodontiformes</taxon>
        <taxon>Tetradontoidea</taxon>
        <taxon>Tetraodontidae</taxon>
        <taxon>Takifugu</taxon>
    </lineage>
</organism>
<evidence type="ECO:0000313" key="3">
    <source>
        <dbReference type="Proteomes" id="UP000324091"/>
    </source>
</evidence>
<evidence type="ECO:0000313" key="2">
    <source>
        <dbReference type="EMBL" id="TWW77610.1"/>
    </source>
</evidence>
<dbReference type="Proteomes" id="UP000324091">
    <property type="component" value="Chromosome 12"/>
</dbReference>
<protein>
    <submittedName>
        <fullName evidence="2">Transposon TX1 uncharacterized 82 kDa protein ORF 1</fullName>
    </submittedName>
</protein>
<keyword evidence="3" id="KW-1185">Reference proteome</keyword>
<dbReference type="EMBL" id="RHFK02000004">
    <property type="protein sequence ID" value="TWW77610.1"/>
    <property type="molecule type" value="Genomic_DNA"/>
</dbReference>
<comment type="caution">
    <text evidence="2">The sequence shown here is derived from an EMBL/GenBank/DDBJ whole genome shotgun (WGS) entry which is preliminary data.</text>
</comment>